<organism evidence="2 3">
    <name type="scientific">Sphingomonas tabacisoli</name>
    <dbReference type="NCBI Taxonomy" id="2249466"/>
    <lineage>
        <taxon>Bacteria</taxon>
        <taxon>Pseudomonadati</taxon>
        <taxon>Pseudomonadota</taxon>
        <taxon>Alphaproteobacteria</taxon>
        <taxon>Sphingomonadales</taxon>
        <taxon>Sphingomonadaceae</taxon>
        <taxon>Sphingomonas</taxon>
    </lineage>
</organism>
<evidence type="ECO:0000256" key="1">
    <source>
        <dbReference type="SAM" id="SignalP"/>
    </source>
</evidence>
<dbReference type="EMBL" id="JBHUDY010000001">
    <property type="protein sequence ID" value="MFD1610800.1"/>
    <property type="molecule type" value="Genomic_DNA"/>
</dbReference>
<name>A0ABW4I0Q7_9SPHN</name>
<proteinExistence type="predicted"/>
<gene>
    <name evidence="2" type="ORF">ACFSCW_03180</name>
</gene>
<feature type="signal peptide" evidence="1">
    <location>
        <begin position="1"/>
        <end position="18"/>
    </location>
</feature>
<dbReference type="Proteomes" id="UP001597115">
    <property type="component" value="Unassembled WGS sequence"/>
</dbReference>
<reference evidence="3" key="1">
    <citation type="journal article" date="2019" name="Int. J. Syst. Evol. Microbiol.">
        <title>The Global Catalogue of Microorganisms (GCM) 10K type strain sequencing project: providing services to taxonomists for standard genome sequencing and annotation.</title>
        <authorList>
            <consortium name="The Broad Institute Genomics Platform"/>
            <consortium name="The Broad Institute Genome Sequencing Center for Infectious Disease"/>
            <person name="Wu L."/>
            <person name="Ma J."/>
        </authorList>
    </citation>
    <scope>NUCLEOTIDE SEQUENCE [LARGE SCALE GENOMIC DNA]</scope>
    <source>
        <strain evidence="3">CGMCC 1.16275</strain>
    </source>
</reference>
<keyword evidence="1" id="KW-0732">Signal</keyword>
<sequence length="157" mass="16189">MRFLLMVSALAVAAPAFAQPAGKVAQDAAMTPVEDVNIKKKEIPAVLLSAEQDPYSAESTRNCAQLSVALGELDTVLGPDFDSGAAAKNATASRVAKSVVGSFIPFRGVIREVSGAAGAQRRYDAAVDAGIARRGYLRGIARTKGCKRAPAVTAAAN</sequence>
<accession>A0ABW4I0Q7</accession>
<feature type="chain" id="PRO_5047148044" description="UrcA family protein" evidence="1">
    <location>
        <begin position="19"/>
        <end position="157"/>
    </location>
</feature>
<evidence type="ECO:0008006" key="4">
    <source>
        <dbReference type="Google" id="ProtNLM"/>
    </source>
</evidence>
<evidence type="ECO:0000313" key="2">
    <source>
        <dbReference type="EMBL" id="MFD1610800.1"/>
    </source>
</evidence>
<dbReference type="RefSeq" id="WP_380886823.1">
    <property type="nucleotide sequence ID" value="NZ_JBHUDY010000001.1"/>
</dbReference>
<keyword evidence="3" id="KW-1185">Reference proteome</keyword>
<comment type="caution">
    <text evidence="2">The sequence shown here is derived from an EMBL/GenBank/DDBJ whole genome shotgun (WGS) entry which is preliminary data.</text>
</comment>
<protein>
    <recommendedName>
        <fullName evidence="4">UrcA family protein</fullName>
    </recommendedName>
</protein>
<evidence type="ECO:0000313" key="3">
    <source>
        <dbReference type="Proteomes" id="UP001597115"/>
    </source>
</evidence>